<sequence>MINDSQPEIQAPSLSSTIQFDQEFQKFFSESIAVIPDEEPEQHPGFFCTIHAQAPGREQ</sequence>
<evidence type="ECO:0000313" key="1">
    <source>
        <dbReference type="EMBL" id="EJX02563.1"/>
    </source>
</evidence>
<protein>
    <submittedName>
        <fullName evidence="1">Uncharacterized protein</fullName>
    </submittedName>
</protein>
<proteinExistence type="predicted"/>
<comment type="caution">
    <text evidence="1">The sequence shown here is derived from an EMBL/GenBank/DDBJ whole genome shotgun (WGS) entry which is preliminary data.</text>
</comment>
<name>J9GKF3_9ZZZZ</name>
<dbReference type="EMBL" id="AMCI01002494">
    <property type="protein sequence ID" value="EJX02563.1"/>
    <property type="molecule type" value="Genomic_DNA"/>
</dbReference>
<dbReference type="AlphaFoldDB" id="J9GKF3"/>
<accession>J9GKF3</accession>
<organism evidence="1">
    <name type="scientific">gut metagenome</name>
    <dbReference type="NCBI Taxonomy" id="749906"/>
    <lineage>
        <taxon>unclassified sequences</taxon>
        <taxon>metagenomes</taxon>
        <taxon>organismal metagenomes</taxon>
    </lineage>
</organism>
<reference evidence="1" key="1">
    <citation type="journal article" date="2012" name="PLoS ONE">
        <title>Gene sets for utilization of primary and secondary nutrition supplies in the distal gut of endangered iberian lynx.</title>
        <authorList>
            <person name="Alcaide M."/>
            <person name="Messina E."/>
            <person name="Richter M."/>
            <person name="Bargiela R."/>
            <person name="Peplies J."/>
            <person name="Huws S.A."/>
            <person name="Newbold C.J."/>
            <person name="Golyshin P.N."/>
            <person name="Simon M.A."/>
            <person name="Lopez G."/>
            <person name="Yakimov M.M."/>
            <person name="Ferrer M."/>
        </authorList>
    </citation>
    <scope>NUCLEOTIDE SEQUENCE</scope>
</reference>
<gene>
    <name evidence="1" type="ORF">EVA_09333</name>
</gene>